<feature type="transmembrane region" description="Helical" evidence="21">
    <location>
        <begin position="308"/>
        <end position="324"/>
    </location>
</feature>
<keyword evidence="24" id="KW-1185">Reference proteome</keyword>
<dbReference type="PANTHER" id="PTHR10422">
    <property type="entry name" value="CYTOCHROME C OXIDASE SUBUNIT 1"/>
    <property type="match status" value="1"/>
</dbReference>
<feature type="domain" description="Cytochrome oxidase subunit I profile" evidence="22">
    <location>
        <begin position="19"/>
        <end position="476"/>
    </location>
</feature>
<dbReference type="GO" id="GO:0022904">
    <property type="term" value="P:respiratory electron transport chain"/>
    <property type="evidence" value="ECO:0007669"/>
    <property type="project" value="TreeGrafter"/>
</dbReference>
<feature type="binding site" evidence="19">
    <location>
        <position position="209"/>
    </location>
    <ligand>
        <name>Cu cation</name>
        <dbReference type="ChEBI" id="CHEBI:23378"/>
        <label>B</label>
    </ligand>
</feature>
<evidence type="ECO:0000256" key="12">
    <source>
        <dbReference type="ARBA" id="ARBA00022967"/>
    </source>
</evidence>
<dbReference type="Gene3D" id="1.20.210.10">
    <property type="entry name" value="Cytochrome c oxidase-like, subunit I domain"/>
    <property type="match status" value="1"/>
</dbReference>
<evidence type="ECO:0000256" key="17">
    <source>
        <dbReference type="ARBA" id="ARBA00023136"/>
    </source>
</evidence>
<evidence type="ECO:0000256" key="15">
    <source>
        <dbReference type="ARBA" id="ARBA00023004"/>
    </source>
</evidence>
<keyword evidence="9 20" id="KW-0679">Respiratory chain</keyword>
<comment type="catalytic activity">
    <reaction evidence="18">
        <text>4 Fe(II)-[cytochrome c] + O2 + 8 H(+)(in) = 4 Fe(III)-[cytochrome c] + 2 H2O + 4 H(+)(out)</text>
        <dbReference type="Rhea" id="RHEA:11436"/>
        <dbReference type="Rhea" id="RHEA-COMP:10350"/>
        <dbReference type="Rhea" id="RHEA-COMP:14399"/>
        <dbReference type="ChEBI" id="CHEBI:15377"/>
        <dbReference type="ChEBI" id="CHEBI:15378"/>
        <dbReference type="ChEBI" id="CHEBI:15379"/>
        <dbReference type="ChEBI" id="CHEBI:29033"/>
        <dbReference type="ChEBI" id="CHEBI:29034"/>
        <dbReference type="EC" id="7.1.1.9"/>
    </reaction>
</comment>
<keyword evidence="12" id="KW-1278">Translocase</keyword>
<evidence type="ECO:0000313" key="24">
    <source>
        <dbReference type="Proteomes" id="UP000243778"/>
    </source>
</evidence>
<comment type="cofactor">
    <cofactor evidence="19">
        <name>heme</name>
        <dbReference type="ChEBI" id="CHEBI:30413"/>
    </cofactor>
    <text evidence="19">Binds 2 heme groups per subunit, denoted as high- and low-spin.</text>
</comment>
<keyword evidence="14 21" id="KW-1133">Transmembrane helix</keyword>
<feature type="transmembrane region" description="Helical" evidence="21">
    <location>
        <begin position="436"/>
        <end position="458"/>
    </location>
</feature>
<dbReference type="UniPathway" id="UPA00705"/>
<evidence type="ECO:0000256" key="16">
    <source>
        <dbReference type="ARBA" id="ARBA00023008"/>
    </source>
</evidence>
<dbReference type="GO" id="GO:0015990">
    <property type="term" value="P:electron transport coupled proton transport"/>
    <property type="evidence" value="ECO:0007669"/>
    <property type="project" value="TreeGrafter"/>
</dbReference>
<feature type="binding site" description="axial binding residue" evidence="19">
    <location>
        <position position="347"/>
    </location>
    <ligand>
        <name>heme b</name>
        <dbReference type="ChEBI" id="CHEBI:60344"/>
        <label>2; high-spin</label>
    </ligand>
    <ligandPart>
        <name>Fe</name>
        <dbReference type="ChEBI" id="CHEBI:18248"/>
    </ligandPart>
</feature>
<gene>
    <name evidence="23" type="ORF">SAMN05216287_4122</name>
</gene>
<feature type="transmembrane region" description="Helical" evidence="21">
    <location>
        <begin position="95"/>
        <end position="113"/>
    </location>
</feature>
<keyword evidence="7" id="KW-1003">Cell membrane</keyword>
<feature type="transmembrane region" description="Helical" evidence="21">
    <location>
        <begin position="63"/>
        <end position="83"/>
    </location>
</feature>
<dbReference type="SUPFAM" id="SSF81442">
    <property type="entry name" value="Cytochrome c oxidase subunit I-like"/>
    <property type="match status" value="1"/>
</dbReference>
<keyword evidence="17 21" id="KW-0472">Membrane</keyword>
<comment type="cofactor">
    <cofactor evidence="1">
        <name>heme b</name>
        <dbReference type="ChEBI" id="CHEBI:60344"/>
    </cofactor>
</comment>
<keyword evidence="6 20" id="KW-0813">Transport</keyword>
<feature type="binding site" evidence="19">
    <location>
        <position position="259"/>
    </location>
    <ligand>
        <name>Cu cation</name>
        <dbReference type="ChEBI" id="CHEBI:23378"/>
        <label>B</label>
    </ligand>
</feature>
<dbReference type="RefSeq" id="WP_090231526.1">
    <property type="nucleotide sequence ID" value="NZ_FNNU01000008.1"/>
</dbReference>
<evidence type="ECO:0000256" key="18">
    <source>
        <dbReference type="ARBA" id="ARBA00047816"/>
    </source>
</evidence>
<dbReference type="STRING" id="1007099.SAMN05216287_4122"/>
<evidence type="ECO:0000256" key="9">
    <source>
        <dbReference type="ARBA" id="ARBA00022660"/>
    </source>
</evidence>
<reference evidence="24" key="1">
    <citation type="submission" date="2016-10" db="EMBL/GenBank/DDBJ databases">
        <authorList>
            <person name="Varghese N."/>
            <person name="Submissions S."/>
        </authorList>
    </citation>
    <scope>NUCLEOTIDE SEQUENCE [LARGE SCALE GENOMIC DNA]</scope>
    <source>
        <strain evidence="24">NRRL B-59562</strain>
    </source>
</reference>
<evidence type="ECO:0000256" key="20">
    <source>
        <dbReference type="RuleBase" id="RU000370"/>
    </source>
</evidence>
<evidence type="ECO:0000256" key="14">
    <source>
        <dbReference type="ARBA" id="ARBA00022989"/>
    </source>
</evidence>
<evidence type="ECO:0000313" key="23">
    <source>
        <dbReference type="EMBL" id="SDX92936.1"/>
    </source>
</evidence>
<dbReference type="EMBL" id="FNNU01000008">
    <property type="protein sequence ID" value="SDX92936.1"/>
    <property type="molecule type" value="Genomic_DNA"/>
</dbReference>
<feature type="transmembrane region" description="Helical" evidence="21">
    <location>
        <begin position="164"/>
        <end position="184"/>
    </location>
</feature>
<evidence type="ECO:0000256" key="3">
    <source>
        <dbReference type="ARBA" id="ARBA00004673"/>
    </source>
</evidence>
<dbReference type="InterPro" id="IPR023615">
    <property type="entry name" value="Cyt_c_Oxase_su1_BS"/>
</dbReference>
<dbReference type="FunFam" id="1.20.210.10:FF:000005">
    <property type="entry name" value="Cytochrome c oxidase, cbb3-type, subunit I"/>
    <property type="match status" value="1"/>
</dbReference>
<dbReference type="OrthoDB" id="9806838at2"/>
<dbReference type="GO" id="GO:0046872">
    <property type="term" value="F:metal ion binding"/>
    <property type="evidence" value="ECO:0007669"/>
    <property type="project" value="UniProtKB-KW"/>
</dbReference>
<dbReference type="InterPro" id="IPR000883">
    <property type="entry name" value="Cyt_C_Oxase_1"/>
</dbReference>
<dbReference type="GO" id="GO:0005886">
    <property type="term" value="C:plasma membrane"/>
    <property type="evidence" value="ECO:0007669"/>
    <property type="project" value="UniProtKB-SubCell"/>
</dbReference>
<feature type="transmembrane region" description="Helical" evidence="21">
    <location>
        <begin position="276"/>
        <end position="296"/>
    </location>
</feature>
<dbReference type="Pfam" id="PF00115">
    <property type="entry name" value="COX1"/>
    <property type="match status" value="1"/>
</dbReference>
<evidence type="ECO:0000256" key="5">
    <source>
        <dbReference type="ARBA" id="ARBA00012949"/>
    </source>
</evidence>
<evidence type="ECO:0000256" key="6">
    <source>
        <dbReference type="ARBA" id="ARBA00022448"/>
    </source>
</evidence>
<keyword evidence="10 20" id="KW-0812">Transmembrane</keyword>
<dbReference type="GO" id="GO:0020037">
    <property type="term" value="F:heme binding"/>
    <property type="evidence" value="ECO:0007669"/>
    <property type="project" value="InterPro"/>
</dbReference>
<feature type="binding site" description="axial binding residue" evidence="19">
    <location>
        <position position="349"/>
    </location>
    <ligand>
        <name>heme b</name>
        <dbReference type="ChEBI" id="CHEBI:60344"/>
        <label>1; low-spin</label>
    </ligand>
    <ligandPart>
        <name>Fe</name>
        <dbReference type="ChEBI" id="CHEBI:18248"/>
    </ligandPart>
</feature>
<feature type="transmembrane region" description="Helical" evidence="21">
    <location>
        <begin position="380"/>
        <end position="403"/>
    </location>
</feature>
<dbReference type="InterPro" id="IPR036927">
    <property type="entry name" value="Cyt_c_oxase-like_su1_sf"/>
</dbReference>
<dbReference type="PANTHER" id="PTHR10422:SF29">
    <property type="entry name" value="CYTOCHROME C OXIDASE SUBUNIT 1 HOMOLOG, BACTEROID"/>
    <property type="match status" value="1"/>
</dbReference>
<feature type="binding site" evidence="19">
    <location>
        <position position="260"/>
    </location>
    <ligand>
        <name>Cu cation</name>
        <dbReference type="ChEBI" id="CHEBI:23378"/>
        <label>B</label>
    </ligand>
</feature>
<protein>
    <recommendedName>
        <fullName evidence="5">cytochrome-c oxidase</fullName>
        <ecNumber evidence="5">7.1.1.9</ecNumber>
    </recommendedName>
</protein>
<feature type="binding site" description="axial binding residue" evidence="19">
    <location>
        <position position="62"/>
    </location>
    <ligand>
        <name>heme b</name>
        <dbReference type="ChEBI" id="CHEBI:60344"/>
        <label>1; low-spin</label>
    </ligand>
    <ligandPart>
        <name>Fe</name>
        <dbReference type="ChEBI" id="CHEBI:18248"/>
    </ligandPart>
</feature>
<comment type="pathway">
    <text evidence="3">Energy metabolism; oxidative phosphorylation.</text>
</comment>
<dbReference type="PROSITE" id="PS50855">
    <property type="entry name" value="COX1"/>
    <property type="match status" value="1"/>
</dbReference>
<name>A0A1H3FPL6_9PSED</name>
<dbReference type="EC" id="7.1.1.9" evidence="5"/>
<comment type="subcellular location">
    <subcellularLocation>
        <location evidence="2">Cell membrane</location>
        <topology evidence="2">Multi-pass membrane protein</topology>
    </subcellularLocation>
</comment>
<dbReference type="GO" id="GO:0006119">
    <property type="term" value="P:oxidative phosphorylation"/>
    <property type="evidence" value="ECO:0007669"/>
    <property type="project" value="UniProtKB-UniPathway"/>
</dbReference>
<evidence type="ECO:0000256" key="8">
    <source>
        <dbReference type="ARBA" id="ARBA00022617"/>
    </source>
</evidence>
<evidence type="ECO:0000256" key="7">
    <source>
        <dbReference type="ARBA" id="ARBA00022475"/>
    </source>
</evidence>
<comment type="cofactor">
    <cofactor evidence="19">
        <name>Cu(2+)</name>
        <dbReference type="ChEBI" id="CHEBI:29036"/>
    </cofactor>
    <text evidence="19">Binds 1 copper ion per subunit, denoted as copper B.</text>
</comment>
<evidence type="ECO:0000259" key="22">
    <source>
        <dbReference type="PROSITE" id="PS50855"/>
    </source>
</evidence>
<dbReference type="InterPro" id="IPR023616">
    <property type="entry name" value="Cyt_c_oxase-like_su1_dom"/>
</dbReference>
<keyword evidence="15 19" id="KW-0408">Iron</keyword>
<comment type="similarity">
    <text evidence="4 20">Belongs to the heme-copper respiratory oxidase family.</text>
</comment>
<evidence type="ECO:0000256" key="11">
    <source>
        <dbReference type="ARBA" id="ARBA00022723"/>
    </source>
</evidence>
<evidence type="ECO:0000256" key="4">
    <source>
        <dbReference type="ARBA" id="ARBA00009578"/>
    </source>
</evidence>
<keyword evidence="16" id="KW-0186">Copper</keyword>
<evidence type="ECO:0000256" key="10">
    <source>
        <dbReference type="ARBA" id="ARBA00022692"/>
    </source>
</evidence>
<feature type="transmembrane region" description="Helical" evidence="21">
    <location>
        <begin position="204"/>
        <end position="227"/>
    </location>
</feature>
<feature type="transmembrane region" description="Helical" evidence="21">
    <location>
        <begin position="344"/>
        <end position="368"/>
    </location>
</feature>
<feature type="transmembrane region" description="Helical" evidence="21">
    <location>
        <begin position="239"/>
        <end position="256"/>
    </location>
</feature>
<keyword evidence="8 19" id="KW-0349">Heme</keyword>
<dbReference type="PROSITE" id="PS00077">
    <property type="entry name" value="COX1_CUB"/>
    <property type="match status" value="1"/>
</dbReference>
<evidence type="ECO:0000256" key="21">
    <source>
        <dbReference type="SAM" id="Phobius"/>
    </source>
</evidence>
<dbReference type="AlphaFoldDB" id="A0A1H3FPL6"/>
<organism evidence="23 24">
    <name type="scientific">Pseudomonas kuykendallii</name>
    <dbReference type="NCBI Taxonomy" id="1007099"/>
    <lineage>
        <taxon>Bacteria</taxon>
        <taxon>Pseudomonadati</taxon>
        <taxon>Pseudomonadota</taxon>
        <taxon>Gammaproteobacteria</taxon>
        <taxon>Pseudomonadales</taxon>
        <taxon>Pseudomonadaceae</taxon>
        <taxon>Pseudomonas</taxon>
    </lineage>
</organism>
<evidence type="ECO:0000256" key="19">
    <source>
        <dbReference type="PIRSR" id="PIRSR604677-50"/>
    </source>
</evidence>
<keyword evidence="11 19" id="KW-0479">Metal-binding</keyword>
<dbReference type="Proteomes" id="UP000243778">
    <property type="component" value="Unassembled WGS sequence"/>
</dbReference>
<proteinExistence type="inferred from homology"/>
<feature type="transmembrane region" description="Helical" evidence="21">
    <location>
        <begin position="133"/>
        <end position="152"/>
    </location>
</feature>
<evidence type="ECO:0000256" key="2">
    <source>
        <dbReference type="ARBA" id="ARBA00004651"/>
    </source>
</evidence>
<feature type="transmembrane region" description="Helical" evidence="21">
    <location>
        <begin position="19"/>
        <end position="43"/>
    </location>
</feature>
<evidence type="ECO:0000256" key="13">
    <source>
        <dbReference type="ARBA" id="ARBA00022982"/>
    </source>
</evidence>
<dbReference type="InterPro" id="IPR004677">
    <property type="entry name" value="Cyt_c_oxidase_cbb3_su1"/>
</dbReference>
<evidence type="ECO:0000256" key="1">
    <source>
        <dbReference type="ARBA" id="ARBA00001970"/>
    </source>
</evidence>
<dbReference type="NCBIfam" id="TIGR00780">
    <property type="entry name" value="ccoN"/>
    <property type="match status" value="1"/>
</dbReference>
<keyword evidence="13 20" id="KW-0249">Electron transport</keyword>
<accession>A0A1H3FPL6</accession>
<dbReference type="GO" id="GO:0004129">
    <property type="term" value="F:cytochrome-c oxidase activity"/>
    <property type="evidence" value="ECO:0007669"/>
    <property type="project" value="UniProtKB-EC"/>
</dbReference>
<sequence>MHAATSAPQAYNYKVVRQFAVATVVWGVLGMALGVFIASQLVWPELNFDTPWLSFGRLRPLHTSLVIFGFAGSAQFAASYYAVQRTCQVRLFSDGLASFTFWGWQAVIVILLVTLPQGLTTTKEYAEIEFTGAVWMAIVWVAYAVVFFTTLVRRTTPHLYVGNWFFGAFILVIAMLHIVNHAAIPVSAFKSYSLYAGATDAMVQWWYGHNAVGFFLTTGFLGMMYYFVPKQTGRPVYSYRLSIVHFWALISLYIWAGPHHLHYTALPDWAQSLGMAMSIILLAPSWGGMINGMMTLSGSWHKLRTDPILRFLVVSLAFYGMSTFEGPMMAIKTVNALSHYTDWTIGHVHAGALGWVAMITFGSLYHLIPRVYGRDGMHSTALINLHFWLATIGTVLYIASMWVNGITQGLMWRAVNEDGTLTYSFVEALQASHPGFIVRMAGGLFFLSGMLLMAYNVWRTVRGASPERVDAFAHSA</sequence>